<gene>
    <name evidence="9" type="primary">rfaE2</name>
    <name evidence="9" type="ORF">L497_3589</name>
</gene>
<dbReference type="NCBIfam" id="TIGR00125">
    <property type="entry name" value="cyt_tran_rel"/>
    <property type="match status" value="1"/>
</dbReference>
<feature type="domain" description="Cytidyltransferase-like" evidence="8">
    <location>
        <begin position="31"/>
        <end position="127"/>
    </location>
</feature>
<dbReference type="GO" id="GO:0033786">
    <property type="term" value="F:heptose-1-phosphate adenylyltransferase activity"/>
    <property type="evidence" value="ECO:0007669"/>
    <property type="project" value="RHEA"/>
</dbReference>
<evidence type="ECO:0000256" key="4">
    <source>
        <dbReference type="ARBA" id="ARBA00022741"/>
    </source>
</evidence>
<dbReference type="RefSeq" id="WP_005018272.1">
    <property type="nucleotide sequence ID" value="NZ_JFZZ01000016.1"/>
</dbReference>
<evidence type="ECO:0000313" key="9">
    <source>
        <dbReference type="EMBL" id="KAK98593.1"/>
    </source>
</evidence>
<dbReference type="PANTHER" id="PTHR43793">
    <property type="entry name" value="FAD SYNTHASE"/>
    <property type="match status" value="1"/>
</dbReference>
<evidence type="ECO:0000256" key="7">
    <source>
        <dbReference type="ARBA" id="ARBA00047428"/>
    </source>
</evidence>
<dbReference type="SUPFAM" id="SSF52374">
    <property type="entry name" value="Nucleotidylyl transferase"/>
    <property type="match status" value="1"/>
</dbReference>
<comment type="catalytic activity">
    <reaction evidence="7">
        <text>D-glycero-beta-D-manno-heptose 1-phosphate + ATP + H(+) = ADP-D-glycero-beta-D-manno-heptose + diphosphate</text>
        <dbReference type="Rhea" id="RHEA:27465"/>
        <dbReference type="ChEBI" id="CHEBI:15378"/>
        <dbReference type="ChEBI" id="CHEBI:30616"/>
        <dbReference type="ChEBI" id="CHEBI:33019"/>
        <dbReference type="ChEBI" id="CHEBI:59967"/>
        <dbReference type="ChEBI" id="CHEBI:61593"/>
        <dbReference type="EC" id="2.7.7.70"/>
    </reaction>
</comment>
<dbReference type="Proteomes" id="UP000026682">
    <property type="component" value="Unassembled WGS sequence"/>
</dbReference>
<dbReference type="PANTHER" id="PTHR43793:SF2">
    <property type="entry name" value="BIFUNCTIONAL PROTEIN HLDE"/>
    <property type="match status" value="1"/>
</dbReference>
<accession>A0A158MA31</accession>
<dbReference type="PATRIC" id="fig|1331206.3.peg.409"/>
<dbReference type="GeneID" id="93121344"/>
<proteinExistence type="predicted"/>
<comment type="caution">
    <text evidence="9">The sequence shown here is derived from an EMBL/GenBank/DDBJ whole genome shotgun (WGS) entry which is preliminary data.</text>
</comment>
<dbReference type="NCBIfam" id="TIGR02199">
    <property type="entry name" value="rfaE_dom_II"/>
    <property type="match status" value="1"/>
</dbReference>
<keyword evidence="6" id="KW-0119">Carbohydrate metabolism</keyword>
<evidence type="ECO:0000256" key="5">
    <source>
        <dbReference type="ARBA" id="ARBA00022840"/>
    </source>
</evidence>
<dbReference type="InterPro" id="IPR004821">
    <property type="entry name" value="Cyt_trans-like"/>
</dbReference>
<dbReference type="InterPro" id="IPR050385">
    <property type="entry name" value="Archaeal_FAD_synthase"/>
</dbReference>
<organism evidence="9 10">
    <name type="scientific">Bordetella holmesii CDC-H585-BH</name>
    <dbReference type="NCBI Taxonomy" id="1331206"/>
    <lineage>
        <taxon>Bacteria</taxon>
        <taxon>Pseudomonadati</taxon>
        <taxon>Pseudomonadota</taxon>
        <taxon>Betaproteobacteria</taxon>
        <taxon>Burkholderiales</taxon>
        <taxon>Alcaligenaceae</taxon>
        <taxon>Bordetella</taxon>
    </lineage>
</organism>
<protein>
    <recommendedName>
        <fullName evidence="1">D-glycero-beta-D-manno-heptose 1-phosphate adenylyltransferase</fullName>
        <ecNumber evidence="1">2.7.7.70</ecNumber>
    </recommendedName>
</protein>
<reference evidence="9 10" key="1">
    <citation type="submission" date="2014-03" db="EMBL/GenBank/DDBJ databases">
        <title>Genome sequence of Bordetella holmseii.</title>
        <authorList>
            <person name="Harvill E."/>
            <person name="Goodfield L.L."/>
            <person name="Ivanov Y."/>
            <person name="Meyer J.A."/>
            <person name="Newth C."/>
            <person name="Cassiday P."/>
            <person name="Tondella M.L."/>
            <person name="Liao P."/>
            <person name="Zimmerman J."/>
            <person name="Meert K."/>
            <person name="Wessel D."/>
            <person name="Berger J."/>
            <person name="Dean J.M."/>
            <person name="Holubkov R."/>
            <person name="Burr J."/>
            <person name="Liu T."/>
            <person name="Brinkac L.M."/>
            <person name="Sanka R."/>
            <person name="Kim M."/>
            <person name="Losada L."/>
        </authorList>
    </citation>
    <scope>NUCLEOTIDE SEQUENCE [LARGE SCALE GENOMIC DNA]</scope>
    <source>
        <strain evidence="9 10">CDC-H585-BH</strain>
    </source>
</reference>
<dbReference type="Pfam" id="PF01467">
    <property type="entry name" value="CTP_transf_like"/>
    <property type="match status" value="1"/>
</dbReference>
<keyword evidence="5" id="KW-0067">ATP-binding</keyword>
<evidence type="ECO:0000256" key="2">
    <source>
        <dbReference type="ARBA" id="ARBA00022679"/>
    </source>
</evidence>
<keyword evidence="4" id="KW-0547">Nucleotide-binding</keyword>
<dbReference type="GO" id="GO:0005975">
    <property type="term" value="P:carbohydrate metabolic process"/>
    <property type="evidence" value="ECO:0007669"/>
    <property type="project" value="InterPro"/>
</dbReference>
<keyword evidence="2 9" id="KW-0808">Transferase</keyword>
<dbReference type="Gene3D" id="3.40.50.620">
    <property type="entry name" value="HUPs"/>
    <property type="match status" value="1"/>
</dbReference>
<evidence type="ECO:0000313" key="10">
    <source>
        <dbReference type="Proteomes" id="UP000026682"/>
    </source>
</evidence>
<sequence>MSQARFESKIYARADLVAAVAAGKLPRPLVFTNGVFDLLHRGHATYLDAAARLGASLIVAVNTDSSVRRLGKGDERPLNTEADRAALLAALQCVDAVTAFGEDTPEALIAELRPDIIVKGGDYDMDKLPESALVRSWGGEAVAIPFQFERSTTNLVRKIRGT</sequence>
<evidence type="ECO:0000256" key="1">
    <source>
        <dbReference type="ARBA" id="ARBA00012519"/>
    </source>
</evidence>
<dbReference type="InterPro" id="IPR014729">
    <property type="entry name" value="Rossmann-like_a/b/a_fold"/>
</dbReference>
<dbReference type="EMBL" id="JFZZ01000016">
    <property type="protein sequence ID" value="KAK98593.1"/>
    <property type="molecule type" value="Genomic_DNA"/>
</dbReference>
<dbReference type="GO" id="GO:0005524">
    <property type="term" value="F:ATP binding"/>
    <property type="evidence" value="ECO:0007669"/>
    <property type="project" value="UniProtKB-KW"/>
</dbReference>
<dbReference type="STRING" id="35814.BBB42_02290"/>
<evidence type="ECO:0000256" key="6">
    <source>
        <dbReference type="ARBA" id="ARBA00023277"/>
    </source>
</evidence>
<name>A0A158MA31_9BORD</name>
<evidence type="ECO:0000256" key="3">
    <source>
        <dbReference type="ARBA" id="ARBA00022695"/>
    </source>
</evidence>
<keyword evidence="3 9" id="KW-0548">Nucleotidyltransferase</keyword>
<dbReference type="GO" id="GO:0016773">
    <property type="term" value="F:phosphotransferase activity, alcohol group as acceptor"/>
    <property type="evidence" value="ECO:0007669"/>
    <property type="project" value="InterPro"/>
</dbReference>
<dbReference type="EC" id="2.7.7.70" evidence="1"/>
<dbReference type="InterPro" id="IPR011914">
    <property type="entry name" value="RfaE_dom_II"/>
</dbReference>
<evidence type="ECO:0000259" key="8">
    <source>
        <dbReference type="Pfam" id="PF01467"/>
    </source>
</evidence>
<dbReference type="AlphaFoldDB" id="A0A158MA31"/>